<keyword evidence="1" id="KW-0413">Isomerase</keyword>
<dbReference type="PANTHER" id="PTHR10000:SF25">
    <property type="entry name" value="PHOSPHATASE YKRA-RELATED"/>
    <property type="match status" value="1"/>
</dbReference>
<evidence type="ECO:0000313" key="2">
    <source>
        <dbReference type="Proteomes" id="UP000215383"/>
    </source>
</evidence>
<evidence type="ECO:0000313" key="1">
    <source>
        <dbReference type="EMBL" id="SNU97570.1"/>
    </source>
</evidence>
<dbReference type="NCBIfam" id="TIGR00099">
    <property type="entry name" value="Cof-subfamily"/>
    <property type="match status" value="1"/>
</dbReference>
<dbReference type="Pfam" id="PF08282">
    <property type="entry name" value="Hydrolase_3"/>
    <property type="match status" value="1"/>
</dbReference>
<dbReference type="Proteomes" id="UP000215383">
    <property type="component" value="Chromosome 1"/>
</dbReference>
<dbReference type="SFLD" id="SFLDG01140">
    <property type="entry name" value="C2.B:_Phosphomannomutase_and_P"/>
    <property type="match status" value="1"/>
</dbReference>
<dbReference type="NCBIfam" id="TIGR01484">
    <property type="entry name" value="HAD-SF-IIB"/>
    <property type="match status" value="1"/>
</dbReference>
<dbReference type="eggNOG" id="COG0561">
    <property type="taxonomic scope" value="Bacteria"/>
</dbReference>
<dbReference type="GO" id="GO:0000287">
    <property type="term" value="F:magnesium ion binding"/>
    <property type="evidence" value="ECO:0007669"/>
    <property type="project" value="TreeGrafter"/>
</dbReference>
<dbReference type="InterPro" id="IPR036412">
    <property type="entry name" value="HAD-like_sf"/>
</dbReference>
<dbReference type="PROSITE" id="PS01229">
    <property type="entry name" value="COF_2"/>
    <property type="match status" value="1"/>
</dbReference>
<sequence>MVKAIFFDIDGTLISFKTHKIPQSTIKALNELHNKGIKLFICTGRPPADIKFLTKELHDLFDGYITLNGQYCYDKNDNIIHEQTLDKNDLTVLTDYFKDKDIACGFIELDYFYYNLRNQYLDDFDKALGGTAPKRFVDSMQRIYTHKTYQLNLFLPEEDEAPILKMMPNCRSVRWCPFVGDIIPKDGGKATGIKYVLDYYGIDIDECMAFGDGGNDKEMLEFAKIGVAMGNASDDVKSIADYVTTDVDNDGILNALKHFNVL</sequence>
<proteinExistence type="predicted"/>
<dbReference type="RefSeq" id="WP_027889581.1">
    <property type="nucleotide sequence ID" value="NZ_LT906446.1"/>
</dbReference>
<dbReference type="InterPro" id="IPR000150">
    <property type="entry name" value="Cof"/>
</dbReference>
<dbReference type="GO" id="GO:0016853">
    <property type="term" value="F:isomerase activity"/>
    <property type="evidence" value="ECO:0007669"/>
    <property type="project" value="UniProtKB-KW"/>
</dbReference>
<accession>A0A239TIM7</accession>
<dbReference type="SUPFAM" id="SSF56784">
    <property type="entry name" value="HAD-like"/>
    <property type="match status" value="1"/>
</dbReference>
<protein>
    <submittedName>
        <fullName evidence="1">Putative bifunctional phosphatase/peptidyl-prolyl cis-trans isomerase</fullName>
    </submittedName>
</protein>
<dbReference type="SFLD" id="SFLDG01144">
    <property type="entry name" value="C2.B.4:_PGP_Like"/>
    <property type="match status" value="1"/>
</dbReference>
<dbReference type="EMBL" id="LT906446">
    <property type="protein sequence ID" value="SNU97570.1"/>
    <property type="molecule type" value="Genomic_DNA"/>
</dbReference>
<dbReference type="InterPro" id="IPR006379">
    <property type="entry name" value="HAD-SF_hydro_IIB"/>
</dbReference>
<keyword evidence="2" id="KW-1185">Reference proteome</keyword>
<dbReference type="GO" id="GO:0005829">
    <property type="term" value="C:cytosol"/>
    <property type="evidence" value="ECO:0007669"/>
    <property type="project" value="TreeGrafter"/>
</dbReference>
<organism evidence="1 2">
    <name type="scientific">Megamonas hypermegale</name>
    <dbReference type="NCBI Taxonomy" id="158847"/>
    <lineage>
        <taxon>Bacteria</taxon>
        <taxon>Bacillati</taxon>
        <taxon>Bacillota</taxon>
        <taxon>Negativicutes</taxon>
        <taxon>Selenomonadales</taxon>
        <taxon>Selenomonadaceae</taxon>
        <taxon>Megamonas</taxon>
    </lineage>
</organism>
<dbReference type="AlphaFoldDB" id="A0A239TIM7"/>
<dbReference type="Gene3D" id="3.40.50.1000">
    <property type="entry name" value="HAD superfamily/HAD-like"/>
    <property type="match status" value="1"/>
</dbReference>
<dbReference type="SFLD" id="SFLDS00003">
    <property type="entry name" value="Haloacid_Dehalogenase"/>
    <property type="match status" value="1"/>
</dbReference>
<gene>
    <name evidence="1" type="ORF">SAMEA4364220_00780</name>
</gene>
<dbReference type="GeneID" id="78506805"/>
<reference evidence="1 2" key="1">
    <citation type="submission" date="2017-06" db="EMBL/GenBank/DDBJ databases">
        <authorList>
            <consortium name="Pathogen Informatics"/>
        </authorList>
    </citation>
    <scope>NUCLEOTIDE SEQUENCE [LARGE SCALE GENOMIC DNA]</scope>
    <source>
        <strain evidence="1 2">NCTC10570</strain>
    </source>
</reference>
<dbReference type="Gene3D" id="3.30.1240.10">
    <property type="match status" value="1"/>
</dbReference>
<name>A0A239TIM7_9FIRM</name>
<dbReference type="InterPro" id="IPR023214">
    <property type="entry name" value="HAD_sf"/>
</dbReference>
<dbReference type="GO" id="GO:0016791">
    <property type="term" value="F:phosphatase activity"/>
    <property type="evidence" value="ECO:0007669"/>
    <property type="project" value="TreeGrafter"/>
</dbReference>
<dbReference type="PANTHER" id="PTHR10000">
    <property type="entry name" value="PHOSPHOSERINE PHOSPHATASE"/>
    <property type="match status" value="1"/>
</dbReference>